<evidence type="ECO:0000313" key="4">
    <source>
        <dbReference type="Proteomes" id="UP000754495"/>
    </source>
</evidence>
<evidence type="ECO:0008006" key="5">
    <source>
        <dbReference type="Google" id="ProtNLM"/>
    </source>
</evidence>
<feature type="region of interest" description="Disordered" evidence="1">
    <location>
        <begin position="198"/>
        <end position="266"/>
    </location>
</feature>
<feature type="compositionally biased region" description="Low complexity" evidence="1">
    <location>
        <begin position="207"/>
        <end position="233"/>
    </location>
</feature>
<protein>
    <recommendedName>
        <fullName evidence="5">Secreted protein</fullName>
    </recommendedName>
</protein>
<comment type="caution">
    <text evidence="3">The sequence shown here is derived from an EMBL/GenBank/DDBJ whole genome shotgun (WGS) entry which is preliminary data.</text>
</comment>
<reference evidence="3 4" key="1">
    <citation type="submission" date="2020-03" db="EMBL/GenBank/DDBJ databases">
        <title>Sequencing the genomes of 1000 actinobacteria strains.</title>
        <authorList>
            <person name="Klenk H.-P."/>
        </authorList>
    </citation>
    <scope>NUCLEOTIDE SEQUENCE [LARGE SCALE GENOMIC DNA]</scope>
    <source>
        <strain evidence="3 4">DSM 45668</strain>
    </source>
</reference>
<feature type="chain" id="PRO_5047504682" description="Secreted protein" evidence="2">
    <location>
        <begin position="31"/>
        <end position="266"/>
    </location>
</feature>
<dbReference type="EMBL" id="JAANOU010000001">
    <property type="protein sequence ID" value="NIH78096.1"/>
    <property type="molecule type" value="Genomic_DNA"/>
</dbReference>
<accession>A0ABX0SRW1</accession>
<evidence type="ECO:0000256" key="2">
    <source>
        <dbReference type="SAM" id="SignalP"/>
    </source>
</evidence>
<dbReference type="NCBIfam" id="NF040603">
    <property type="entry name" value="choice_anch_P"/>
    <property type="match status" value="1"/>
</dbReference>
<keyword evidence="2" id="KW-0732">Signal</keyword>
<gene>
    <name evidence="3" type="ORF">FHX46_000626</name>
</gene>
<feature type="signal peptide" evidence="2">
    <location>
        <begin position="1"/>
        <end position="30"/>
    </location>
</feature>
<sequence length="266" mass="25800">MSTKKAVAGGVGLLATALATSVLLAPAAGATAPTTTTSANETGVNSAYAIAAKGLLGADKSPYVTDAEGFSQESLAKLDVPGLAHVRLLNAAAGAGRARASVADVNIGLGLGRPLLTASAIEATCKDGKGSSSLAKARLGDATLDVAAPANTTVAVPGVLSVVLNKQVKHDDGSITVTAISVKIDNVQTLDLASVTCVPGDDHDGGKPTTSPGKPTSSKPSTSGHAPTSTKTSSGGGAGAGAGDKPDANGKAPRPTPVKAHLDVTG</sequence>
<evidence type="ECO:0000256" key="1">
    <source>
        <dbReference type="SAM" id="MobiDB-lite"/>
    </source>
</evidence>
<dbReference type="RefSeq" id="WP_208399988.1">
    <property type="nucleotide sequence ID" value="NZ_JAANOU010000001.1"/>
</dbReference>
<organism evidence="3 4">
    <name type="scientific">Amycolatopsis viridis</name>
    <dbReference type="NCBI Taxonomy" id="185678"/>
    <lineage>
        <taxon>Bacteria</taxon>
        <taxon>Bacillati</taxon>
        <taxon>Actinomycetota</taxon>
        <taxon>Actinomycetes</taxon>
        <taxon>Pseudonocardiales</taxon>
        <taxon>Pseudonocardiaceae</taxon>
        <taxon>Amycolatopsis</taxon>
    </lineage>
</organism>
<evidence type="ECO:0000313" key="3">
    <source>
        <dbReference type="EMBL" id="NIH78096.1"/>
    </source>
</evidence>
<dbReference type="Proteomes" id="UP000754495">
    <property type="component" value="Unassembled WGS sequence"/>
</dbReference>
<proteinExistence type="predicted"/>
<name>A0ABX0SRW1_9PSEU</name>
<keyword evidence="4" id="KW-1185">Reference proteome</keyword>